<dbReference type="SUPFAM" id="SSF50249">
    <property type="entry name" value="Nucleic acid-binding proteins"/>
    <property type="match status" value="1"/>
</dbReference>
<dbReference type="InterPro" id="IPR012340">
    <property type="entry name" value="NA-bd_OB-fold"/>
</dbReference>
<dbReference type="EMBL" id="UOEN01000016">
    <property type="protein sequence ID" value="VAW11496.1"/>
    <property type="molecule type" value="Genomic_DNA"/>
</dbReference>
<reference evidence="8" key="1">
    <citation type="submission" date="2018-06" db="EMBL/GenBank/DDBJ databases">
        <authorList>
            <person name="Zhirakovskaya E."/>
        </authorList>
    </citation>
    <scope>NUCLEOTIDE SEQUENCE</scope>
</reference>
<keyword evidence="5" id="KW-0648">Protein biosynthesis</keyword>
<feature type="non-terminal residue" evidence="8">
    <location>
        <position position="408"/>
    </location>
</feature>
<accession>A0A3B0TWP6</accession>
<protein>
    <submittedName>
        <fullName evidence="8">Aspartyl-tRNA synthetase @ Aspartyl-tRNA(Asn) synthetase</fullName>
        <ecNumber evidence="8">6.1.1.12</ecNumber>
        <ecNumber evidence="8">6.1.1.23</ecNumber>
    </submittedName>
</protein>
<keyword evidence="3" id="KW-0547">Nucleotide-binding</keyword>
<dbReference type="InterPro" id="IPR006195">
    <property type="entry name" value="aa-tRNA-synth_II"/>
</dbReference>
<dbReference type="InterPro" id="IPR045864">
    <property type="entry name" value="aa-tRNA-synth_II/BPL/LPL"/>
</dbReference>
<evidence type="ECO:0000256" key="5">
    <source>
        <dbReference type="ARBA" id="ARBA00022917"/>
    </source>
</evidence>
<evidence type="ECO:0000256" key="3">
    <source>
        <dbReference type="ARBA" id="ARBA00022741"/>
    </source>
</evidence>
<dbReference type="AlphaFoldDB" id="A0A3B0TWP6"/>
<dbReference type="InterPro" id="IPR002312">
    <property type="entry name" value="Asp/Asn-tRNA-synth_IIb"/>
</dbReference>
<dbReference type="InterPro" id="IPR004115">
    <property type="entry name" value="GAD-like_sf"/>
</dbReference>
<dbReference type="GO" id="GO:0003676">
    <property type="term" value="F:nucleic acid binding"/>
    <property type="evidence" value="ECO:0007669"/>
    <property type="project" value="InterPro"/>
</dbReference>
<dbReference type="GO" id="GO:0004815">
    <property type="term" value="F:aspartate-tRNA ligase activity"/>
    <property type="evidence" value="ECO:0007669"/>
    <property type="project" value="UniProtKB-EC"/>
</dbReference>
<keyword evidence="4" id="KW-0067">ATP-binding</keyword>
<keyword evidence="2 8" id="KW-0436">Ligase</keyword>
<feature type="domain" description="Aminoacyl-transfer RNA synthetases class-II family profile" evidence="7">
    <location>
        <begin position="139"/>
        <end position="294"/>
    </location>
</feature>
<dbReference type="InterPro" id="IPR004365">
    <property type="entry name" value="NA-bd_OB_tRNA"/>
</dbReference>
<dbReference type="PRINTS" id="PR01042">
    <property type="entry name" value="TRNASYNTHASP"/>
</dbReference>
<dbReference type="EC" id="6.1.1.23" evidence="8"/>
<dbReference type="InterPro" id="IPR004364">
    <property type="entry name" value="Aa-tRNA-synt_II"/>
</dbReference>
<evidence type="ECO:0000256" key="2">
    <source>
        <dbReference type="ARBA" id="ARBA00022598"/>
    </source>
</evidence>
<organism evidence="8">
    <name type="scientific">hydrothermal vent metagenome</name>
    <dbReference type="NCBI Taxonomy" id="652676"/>
    <lineage>
        <taxon>unclassified sequences</taxon>
        <taxon>metagenomes</taxon>
        <taxon>ecological metagenomes</taxon>
    </lineage>
</organism>
<dbReference type="Pfam" id="PF00152">
    <property type="entry name" value="tRNA-synt_2"/>
    <property type="match status" value="1"/>
</dbReference>
<dbReference type="InterPro" id="IPR004524">
    <property type="entry name" value="Asp-tRNA-ligase_1"/>
</dbReference>
<gene>
    <name evidence="8" type="ORF">MNBD_BACTEROID05-894</name>
</gene>
<comment type="similarity">
    <text evidence="1">Belongs to the class-II aminoacyl-tRNA synthetase family. Type 1 subfamily.</text>
</comment>
<dbReference type="InterPro" id="IPR047089">
    <property type="entry name" value="Asp-tRNA-ligase_1_N"/>
</dbReference>
<dbReference type="PANTHER" id="PTHR22594:SF5">
    <property type="entry name" value="ASPARTATE--TRNA LIGASE, MITOCHONDRIAL"/>
    <property type="match status" value="1"/>
</dbReference>
<evidence type="ECO:0000259" key="7">
    <source>
        <dbReference type="PROSITE" id="PS50862"/>
    </source>
</evidence>
<proteinExistence type="inferred from homology"/>
<dbReference type="SUPFAM" id="SSF55261">
    <property type="entry name" value="GAD domain-like"/>
    <property type="match status" value="1"/>
</dbReference>
<dbReference type="NCBIfam" id="NF001750">
    <property type="entry name" value="PRK00476.1"/>
    <property type="match status" value="1"/>
</dbReference>
<name>A0A3B0TWP6_9ZZZZ</name>
<evidence type="ECO:0000256" key="1">
    <source>
        <dbReference type="ARBA" id="ARBA00006303"/>
    </source>
</evidence>
<dbReference type="EC" id="6.1.1.12" evidence="8"/>
<dbReference type="Pfam" id="PF01336">
    <property type="entry name" value="tRNA_anti-codon"/>
    <property type="match status" value="1"/>
</dbReference>
<evidence type="ECO:0000256" key="4">
    <source>
        <dbReference type="ARBA" id="ARBA00022840"/>
    </source>
</evidence>
<dbReference type="GO" id="GO:0006422">
    <property type="term" value="P:aspartyl-tRNA aminoacylation"/>
    <property type="evidence" value="ECO:0007669"/>
    <property type="project" value="TreeGrafter"/>
</dbReference>
<dbReference type="PANTHER" id="PTHR22594">
    <property type="entry name" value="ASPARTYL/LYSYL-TRNA SYNTHETASE"/>
    <property type="match status" value="1"/>
</dbReference>
<dbReference type="PROSITE" id="PS50862">
    <property type="entry name" value="AA_TRNA_LIGASE_II"/>
    <property type="match status" value="1"/>
</dbReference>
<sequence>MRSDLCGNVTEQKLDQQVEVCGWVDKRRDHGGVIFIDLRDHSGILQVVVEPDNAEAFKIAEDARYEYCLHVKGHVRNRPEGQANPNLNSGQIEVVVDTYEVLNKSKALPFMLDDDTTSENVRLKHRYLDLRRPEMQKNMRLRSKLTRTLRNYLDDMDFLDLETPILTKATPEGARDFLVPSRVQQAKFYALPQSPQLFKQLLMMSGMDKYYQIARCFRDEDLRADRQPEFTQLDIEMAFVDQEQILNMAEGMIRETYKKVLDVDLVNPFPRMTYADAMSRYGSDKPDLRIDLELVDVADVMKNVEFKVFSAPANDPKGRVTVLKVPGGASMSRKQIDDYAPFVARYGARGLAWIKVNAKENGREGLQSPIVKFLDDGSLNAIIEKTKAQNGDLLFFGAGDNHTVTQYM</sequence>
<dbReference type="GO" id="GO:0050560">
    <property type="term" value="F:aspartate-tRNA(Asn) ligase activity"/>
    <property type="evidence" value="ECO:0007669"/>
    <property type="project" value="UniProtKB-EC"/>
</dbReference>
<dbReference type="SUPFAM" id="SSF55681">
    <property type="entry name" value="Class II aaRS and biotin synthetases"/>
    <property type="match status" value="1"/>
</dbReference>
<dbReference type="NCBIfam" id="TIGR00459">
    <property type="entry name" value="aspS_bact"/>
    <property type="match status" value="1"/>
</dbReference>
<dbReference type="GO" id="GO:0005737">
    <property type="term" value="C:cytoplasm"/>
    <property type="evidence" value="ECO:0007669"/>
    <property type="project" value="InterPro"/>
</dbReference>
<dbReference type="Gene3D" id="2.40.50.140">
    <property type="entry name" value="Nucleic acid-binding proteins"/>
    <property type="match status" value="1"/>
</dbReference>
<dbReference type="GO" id="GO:0005524">
    <property type="term" value="F:ATP binding"/>
    <property type="evidence" value="ECO:0007669"/>
    <property type="project" value="UniProtKB-KW"/>
</dbReference>
<dbReference type="Gene3D" id="3.30.930.10">
    <property type="entry name" value="Bira Bifunctional Protein, Domain 2"/>
    <property type="match status" value="1"/>
</dbReference>
<keyword evidence="6 8" id="KW-0030">Aminoacyl-tRNA synthetase</keyword>
<evidence type="ECO:0000256" key="6">
    <source>
        <dbReference type="ARBA" id="ARBA00023146"/>
    </source>
</evidence>
<evidence type="ECO:0000313" key="8">
    <source>
        <dbReference type="EMBL" id="VAW11496.1"/>
    </source>
</evidence>
<dbReference type="CDD" id="cd04317">
    <property type="entry name" value="EcAspRS_like_N"/>
    <property type="match status" value="1"/>
</dbReference>